<sequence length="388" mass="40848">MNSLISGLRHAVLATAICAVSVPAVAQQAERPPAAVTVMTMQPQDVQLATTLPGRVVASAEAEVRPQVAGIVTQRLFTEGEPVAEGDVLFTIDPIAYEAAVAQAQASVAQAQAQARSADREAKRFEELSSRNVASDQALDAAVAARDGAAASLQAAQAGLQSAQIELDHTQVRARLSGEIGRSLTSPGALVTNSQASPLAIIRNIDPVYVDVTQSAAELLDWRRGNAEKRLGDTPREVKLTLADGSIYDQTGTLNAAEPDVDQQTGVVVLRMGFANPDRLLLPGMYVRVEMPTGIAKGAFLVPQEAVSRDRRGQPLAMVVNADNVVEQRLLTVLQDRGSDWIVSEGLSAGDRVIMMGLQKAAPGATVTPQEQTAPDTTSRDTAPAPAE</sequence>
<dbReference type="AlphaFoldDB" id="A0A0F9XA18"/>
<dbReference type="Pfam" id="PF25944">
    <property type="entry name" value="Beta-barrel_RND"/>
    <property type="match status" value="1"/>
</dbReference>
<feature type="compositionally biased region" description="Polar residues" evidence="3">
    <location>
        <begin position="367"/>
        <end position="381"/>
    </location>
</feature>
<dbReference type="NCBIfam" id="TIGR01730">
    <property type="entry name" value="RND_mfp"/>
    <property type="match status" value="1"/>
</dbReference>
<accession>A0A0F9XA18</accession>
<dbReference type="Pfam" id="PF25876">
    <property type="entry name" value="HH_MFP_RND"/>
    <property type="match status" value="1"/>
</dbReference>
<feature type="domain" description="Multidrug resistance protein MdtA-like alpha-helical hairpin" evidence="4">
    <location>
        <begin position="101"/>
        <end position="170"/>
    </location>
</feature>
<evidence type="ECO:0000256" key="1">
    <source>
        <dbReference type="ARBA" id="ARBA00004196"/>
    </source>
</evidence>
<comment type="caution">
    <text evidence="8">The sequence shown here is derived from an EMBL/GenBank/DDBJ whole genome shotgun (WGS) entry which is preliminary data.</text>
</comment>
<organism evidence="8">
    <name type="scientific">marine sediment metagenome</name>
    <dbReference type="NCBI Taxonomy" id="412755"/>
    <lineage>
        <taxon>unclassified sequences</taxon>
        <taxon>metagenomes</taxon>
        <taxon>ecological metagenomes</taxon>
    </lineage>
</organism>
<dbReference type="InterPro" id="IPR058625">
    <property type="entry name" value="MdtA-like_BSH"/>
</dbReference>
<dbReference type="Pfam" id="PF25917">
    <property type="entry name" value="BSH_RND"/>
    <property type="match status" value="1"/>
</dbReference>
<name>A0A0F9XA18_9ZZZZ</name>
<dbReference type="Gene3D" id="2.40.30.170">
    <property type="match status" value="1"/>
</dbReference>
<proteinExistence type="predicted"/>
<evidence type="ECO:0000259" key="6">
    <source>
        <dbReference type="Pfam" id="PF25944"/>
    </source>
</evidence>
<feature type="domain" description="Multidrug resistance protein MdtA-like beta-barrel" evidence="6">
    <location>
        <begin position="207"/>
        <end position="292"/>
    </location>
</feature>
<feature type="domain" description="Multidrug resistance protein MdtA-like C-terminal permuted SH3" evidence="7">
    <location>
        <begin position="299"/>
        <end position="360"/>
    </location>
</feature>
<dbReference type="PANTHER" id="PTHR30158">
    <property type="entry name" value="ACRA/E-RELATED COMPONENT OF DRUG EFFLUX TRANSPORTER"/>
    <property type="match status" value="1"/>
</dbReference>
<keyword evidence="2" id="KW-0175">Coiled coil</keyword>
<feature type="coiled-coil region" evidence="2">
    <location>
        <begin position="101"/>
        <end position="128"/>
    </location>
</feature>
<dbReference type="InterPro" id="IPR006143">
    <property type="entry name" value="RND_pump_MFP"/>
</dbReference>
<evidence type="ECO:0000313" key="8">
    <source>
        <dbReference type="EMBL" id="KKN95841.1"/>
    </source>
</evidence>
<evidence type="ECO:0008006" key="9">
    <source>
        <dbReference type="Google" id="ProtNLM"/>
    </source>
</evidence>
<dbReference type="GO" id="GO:0046677">
    <property type="term" value="P:response to antibiotic"/>
    <property type="evidence" value="ECO:0007669"/>
    <property type="project" value="TreeGrafter"/>
</dbReference>
<dbReference type="FunFam" id="2.40.420.20:FF:000001">
    <property type="entry name" value="Efflux RND transporter periplasmic adaptor subunit"/>
    <property type="match status" value="1"/>
</dbReference>
<dbReference type="InterPro" id="IPR058626">
    <property type="entry name" value="MdtA-like_b-barrel"/>
</dbReference>
<evidence type="ECO:0000259" key="7">
    <source>
        <dbReference type="Pfam" id="PF25967"/>
    </source>
</evidence>
<dbReference type="Gene3D" id="2.40.50.100">
    <property type="match status" value="1"/>
</dbReference>
<dbReference type="PANTHER" id="PTHR30158:SF3">
    <property type="entry name" value="MULTIDRUG EFFLUX PUMP SUBUNIT ACRA-RELATED"/>
    <property type="match status" value="1"/>
</dbReference>
<dbReference type="Pfam" id="PF25967">
    <property type="entry name" value="RND-MFP_C"/>
    <property type="match status" value="1"/>
</dbReference>
<dbReference type="Gene3D" id="1.10.287.470">
    <property type="entry name" value="Helix hairpin bin"/>
    <property type="match status" value="1"/>
</dbReference>
<dbReference type="EMBL" id="LAZR01000068">
    <property type="protein sequence ID" value="KKN95841.1"/>
    <property type="molecule type" value="Genomic_DNA"/>
</dbReference>
<dbReference type="GO" id="GO:0005886">
    <property type="term" value="C:plasma membrane"/>
    <property type="evidence" value="ECO:0007669"/>
    <property type="project" value="UniProtKB-SubCell"/>
</dbReference>
<reference evidence="8" key="1">
    <citation type="journal article" date="2015" name="Nature">
        <title>Complex archaea that bridge the gap between prokaryotes and eukaryotes.</title>
        <authorList>
            <person name="Spang A."/>
            <person name="Saw J.H."/>
            <person name="Jorgensen S.L."/>
            <person name="Zaremba-Niedzwiedzka K."/>
            <person name="Martijn J."/>
            <person name="Lind A.E."/>
            <person name="van Eijk R."/>
            <person name="Schleper C."/>
            <person name="Guy L."/>
            <person name="Ettema T.J."/>
        </authorList>
    </citation>
    <scope>NUCLEOTIDE SEQUENCE</scope>
</reference>
<gene>
    <name evidence="8" type="ORF">LCGC14_0173400</name>
</gene>
<dbReference type="GO" id="GO:0022857">
    <property type="term" value="F:transmembrane transporter activity"/>
    <property type="evidence" value="ECO:0007669"/>
    <property type="project" value="InterPro"/>
</dbReference>
<dbReference type="Gene3D" id="2.40.420.20">
    <property type="match status" value="1"/>
</dbReference>
<dbReference type="SUPFAM" id="SSF111369">
    <property type="entry name" value="HlyD-like secretion proteins"/>
    <property type="match status" value="1"/>
</dbReference>
<feature type="domain" description="Multidrug resistance protein MdtA-like barrel-sandwich hybrid" evidence="5">
    <location>
        <begin position="61"/>
        <end position="202"/>
    </location>
</feature>
<evidence type="ECO:0000259" key="4">
    <source>
        <dbReference type="Pfam" id="PF25876"/>
    </source>
</evidence>
<comment type="subcellular location">
    <subcellularLocation>
        <location evidence="1">Cell envelope</location>
    </subcellularLocation>
</comment>
<dbReference type="InterPro" id="IPR058627">
    <property type="entry name" value="MdtA-like_C"/>
</dbReference>
<evidence type="ECO:0000256" key="2">
    <source>
        <dbReference type="SAM" id="Coils"/>
    </source>
</evidence>
<dbReference type="InterPro" id="IPR058624">
    <property type="entry name" value="MdtA-like_HH"/>
</dbReference>
<feature type="region of interest" description="Disordered" evidence="3">
    <location>
        <begin position="362"/>
        <end position="388"/>
    </location>
</feature>
<evidence type="ECO:0000259" key="5">
    <source>
        <dbReference type="Pfam" id="PF25917"/>
    </source>
</evidence>
<protein>
    <recommendedName>
        <fullName evidence="9">RND efflux pump membrane fusion protein barrel-sandwich domain-containing protein</fullName>
    </recommendedName>
</protein>
<evidence type="ECO:0000256" key="3">
    <source>
        <dbReference type="SAM" id="MobiDB-lite"/>
    </source>
</evidence>